<evidence type="ECO:0000313" key="7">
    <source>
        <dbReference type="EMBL" id="GAA5096413.1"/>
    </source>
</evidence>
<reference evidence="8" key="1">
    <citation type="journal article" date="2019" name="Int. J. Syst. Evol. Microbiol.">
        <title>The Global Catalogue of Microorganisms (GCM) 10K type strain sequencing project: providing services to taxonomists for standard genome sequencing and annotation.</title>
        <authorList>
            <consortium name="The Broad Institute Genomics Platform"/>
            <consortium name="The Broad Institute Genome Sequencing Center for Infectious Disease"/>
            <person name="Wu L."/>
            <person name="Ma J."/>
        </authorList>
    </citation>
    <scope>NUCLEOTIDE SEQUENCE [LARGE SCALE GENOMIC DNA]</scope>
    <source>
        <strain evidence="8">JCM 18424</strain>
    </source>
</reference>
<evidence type="ECO:0000256" key="3">
    <source>
        <dbReference type="ARBA" id="ARBA00022692"/>
    </source>
</evidence>
<feature type="transmembrane region" description="Helical" evidence="6">
    <location>
        <begin position="131"/>
        <end position="150"/>
    </location>
</feature>
<feature type="transmembrane region" description="Helical" evidence="6">
    <location>
        <begin position="198"/>
        <end position="225"/>
    </location>
</feature>
<evidence type="ECO:0000256" key="5">
    <source>
        <dbReference type="ARBA" id="ARBA00023136"/>
    </source>
</evidence>
<protein>
    <recommendedName>
        <fullName evidence="9">Sodium:phosphate symporter</fullName>
    </recommendedName>
</protein>
<comment type="subcellular location">
    <subcellularLocation>
        <location evidence="1">Cell membrane</location>
        <topology evidence="1">Multi-pass membrane protein</topology>
    </subcellularLocation>
</comment>
<comment type="caution">
    <text evidence="7">The sequence shown here is derived from an EMBL/GenBank/DDBJ whole genome shotgun (WGS) entry which is preliminary data.</text>
</comment>
<evidence type="ECO:0000256" key="1">
    <source>
        <dbReference type="ARBA" id="ARBA00004651"/>
    </source>
</evidence>
<dbReference type="InterPro" id="IPR003841">
    <property type="entry name" value="Na/Pi_transpt"/>
</dbReference>
<gene>
    <name evidence="7" type="ORF">GCM10023338_06710</name>
</gene>
<feature type="transmembrane region" description="Helical" evidence="6">
    <location>
        <begin position="156"/>
        <end position="178"/>
    </location>
</feature>
<dbReference type="EMBL" id="BAABKE010000002">
    <property type="protein sequence ID" value="GAA5096413.1"/>
    <property type="molecule type" value="Genomic_DNA"/>
</dbReference>
<keyword evidence="3 6" id="KW-0812">Transmembrane</keyword>
<dbReference type="RefSeq" id="WP_077924778.1">
    <property type="nucleotide sequence ID" value="NZ_BAABKE010000002.1"/>
</dbReference>
<feature type="transmembrane region" description="Helical" evidence="6">
    <location>
        <begin position="271"/>
        <end position="295"/>
    </location>
</feature>
<proteinExistence type="predicted"/>
<keyword evidence="2" id="KW-1003">Cell membrane</keyword>
<evidence type="ECO:0000256" key="4">
    <source>
        <dbReference type="ARBA" id="ARBA00022989"/>
    </source>
</evidence>
<name>A0ABP9MLM3_9GAMM</name>
<evidence type="ECO:0000313" key="8">
    <source>
        <dbReference type="Proteomes" id="UP001500631"/>
    </source>
</evidence>
<dbReference type="PANTHER" id="PTHR10010">
    <property type="entry name" value="SOLUTE CARRIER FAMILY 34 SODIUM PHOSPHATE , MEMBER 2-RELATED"/>
    <property type="match status" value="1"/>
</dbReference>
<sequence>MDKNQIRNALFLSVAAILLYSFKGNPSWIELCSGLAFFLFGMQCMTDGLQQLAGGKLEKLLAKSTSKRWKGLVFGIASTMILQSTTIVSLLIIAFISSSLITLAGGFMIMLGAYLGSSTGVWLLAMAGQSVSLAPFAYPLLVLGVLASFNGEKSKALGRVVLGIAFIFLAITHMKNGFSDFTTDFDLTTFQISGIQRFLILIVVGFLATMVLQSSHATIMLILTALGLKQISLDDSFILTVGAIWGSTVTTAVIGFIGGSREGKRLAIAHILFNFTTGSLALILLHPLTYIVLFLGQRLDLDHLTQLAVFHTLFNVLGVSIFWQLQRRLIAWLEKIVPNEVKSPVVVETAETVYEPIELDKSIQPKYLREQSLGVPPAAVGAVFKEVQHLGEVSSEVLCLSLNIPLEDVTKETFDELCFLESHAKASVDANILYKRYVKGLYGDILIYMSRIDFSDSEDADYYQDYLLNCQMVALSLVDAVKSSRHLQKNFNRYLTVHDSIMRDFYQDLKLFVYTNMRSLYAIYSTLEDDLTDPIKREEVLLKIDGLLEKSKQFERVFRRELFLASSHEEVNAFSTSSVMNDLSYCRRLIKSLYGILRLTIESQAYPFVNSDETKNEKEAEPVMAEDIDVNLHHITEQEVQTDVK</sequence>
<dbReference type="PANTHER" id="PTHR10010:SF46">
    <property type="entry name" value="SODIUM-DEPENDENT PHOSPHATE TRANSPORT PROTEIN 2B"/>
    <property type="match status" value="1"/>
</dbReference>
<evidence type="ECO:0000256" key="2">
    <source>
        <dbReference type="ARBA" id="ARBA00022475"/>
    </source>
</evidence>
<keyword evidence="8" id="KW-1185">Reference proteome</keyword>
<keyword evidence="5 6" id="KW-0472">Membrane</keyword>
<dbReference type="NCBIfam" id="NF037997">
    <property type="entry name" value="Na_Pi_symport"/>
    <property type="match status" value="1"/>
</dbReference>
<accession>A0ABP9MLM3</accession>
<evidence type="ECO:0000256" key="6">
    <source>
        <dbReference type="SAM" id="Phobius"/>
    </source>
</evidence>
<dbReference type="Proteomes" id="UP001500631">
    <property type="component" value="Unassembled WGS sequence"/>
</dbReference>
<organism evidence="7 8">
    <name type="scientific">Wohlfahrtiimonas larvae</name>
    <dbReference type="NCBI Taxonomy" id="1157986"/>
    <lineage>
        <taxon>Bacteria</taxon>
        <taxon>Pseudomonadati</taxon>
        <taxon>Pseudomonadota</taxon>
        <taxon>Gammaproteobacteria</taxon>
        <taxon>Cardiobacteriales</taxon>
        <taxon>Ignatzschineriaceae</taxon>
        <taxon>Wohlfahrtiimonas</taxon>
    </lineage>
</organism>
<keyword evidence="4 6" id="KW-1133">Transmembrane helix</keyword>
<feature type="transmembrane region" description="Helical" evidence="6">
    <location>
        <begin position="72"/>
        <end position="96"/>
    </location>
</feature>
<feature type="transmembrane region" description="Helical" evidence="6">
    <location>
        <begin position="102"/>
        <end position="124"/>
    </location>
</feature>
<feature type="transmembrane region" description="Helical" evidence="6">
    <location>
        <begin position="237"/>
        <end position="259"/>
    </location>
</feature>
<evidence type="ECO:0008006" key="9">
    <source>
        <dbReference type="Google" id="ProtNLM"/>
    </source>
</evidence>
<feature type="transmembrane region" description="Helical" evidence="6">
    <location>
        <begin position="307"/>
        <end position="325"/>
    </location>
</feature>
<dbReference type="Pfam" id="PF02690">
    <property type="entry name" value="Na_Pi_cotrans"/>
    <property type="match status" value="1"/>
</dbReference>